<dbReference type="AlphaFoldDB" id="A0A212FL67"/>
<gene>
    <name evidence="1" type="ORF">KGM_212506</name>
</gene>
<dbReference type="InParanoid" id="A0A212FL67"/>
<evidence type="ECO:0000313" key="1">
    <source>
        <dbReference type="EMBL" id="OWR54476.1"/>
    </source>
</evidence>
<evidence type="ECO:0000313" key="2">
    <source>
        <dbReference type="Proteomes" id="UP000007151"/>
    </source>
</evidence>
<dbReference type="PROSITE" id="PS51257">
    <property type="entry name" value="PROKAR_LIPOPROTEIN"/>
    <property type="match status" value="1"/>
</dbReference>
<proteinExistence type="predicted"/>
<organism evidence="1 2">
    <name type="scientific">Danaus plexippus plexippus</name>
    <dbReference type="NCBI Taxonomy" id="278856"/>
    <lineage>
        <taxon>Eukaryota</taxon>
        <taxon>Metazoa</taxon>
        <taxon>Ecdysozoa</taxon>
        <taxon>Arthropoda</taxon>
        <taxon>Hexapoda</taxon>
        <taxon>Insecta</taxon>
        <taxon>Pterygota</taxon>
        <taxon>Neoptera</taxon>
        <taxon>Endopterygota</taxon>
        <taxon>Lepidoptera</taxon>
        <taxon>Glossata</taxon>
        <taxon>Ditrysia</taxon>
        <taxon>Papilionoidea</taxon>
        <taxon>Nymphalidae</taxon>
        <taxon>Danainae</taxon>
        <taxon>Danaini</taxon>
        <taxon>Danaina</taxon>
        <taxon>Danaus</taxon>
        <taxon>Danaus</taxon>
    </lineage>
</organism>
<dbReference type="KEGG" id="dpl:KGM_212506"/>
<reference evidence="1 2" key="1">
    <citation type="journal article" date="2011" name="Cell">
        <title>The monarch butterfly genome yields insights into long-distance migration.</title>
        <authorList>
            <person name="Zhan S."/>
            <person name="Merlin C."/>
            <person name="Boore J.L."/>
            <person name="Reppert S.M."/>
        </authorList>
    </citation>
    <scope>NUCLEOTIDE SEQUENCE [LARGE SCALE GENOMIC DNA]</scope>
    <source>
        <strain evidence="1">F-2</strain>
    </source>
</reference>
<dbReference type="Proteomes" id="UP000007151">
    <property type="component" value="Unassembled WGS sequence"/>
</dbReference>
<accession>A0A212FL67</accession>
<keyword evidence="2" id="KW-1185">Reference proteome</keyword>
<protein>
    <submittedName>
        <fullName evidence="1">Uncharacterized protein</fullName>
    </submittedName>
</protein>
<name>A0A212FL67_DANPL</name>
<sequence length="163" mass="18771">MVQSQAKRLWSDDITSHCSSTNTMYYNLLLIIGCLFIQIIDETGADYHDCSHENCDNTVRVYMDGEAHDIKIPPNVVQNGIPVEVARRRNRKIRKVSRDEEVSYIPVFLFSNHVIDHMTGGNINFQGTTDIKIDQKDQSSKKLRYEKSKNSSLGRLLKWLILI</sequence>
<comment type="caution">
    <text evidence="1">The sequence shown here is derived from an EMBL/GenBank/DDBJ whole genome shotgun (WGS) entry which is preliminary data.</text>
</comment>
<dbReference type="EMBL" id="AGBW02007843">
    <property type="protein sequence ID" value="OWR54476.1"/>
    <property type="molecule type" value="Genomic_DNA"/>
</dbReference>